<keyword evidence="9" id="KW-1185">Reference proteome</keyword>
<evidence type="ECO:0000256" key="6">
    <source>
        <dbReference type="SAM" id="Phobius"/>
    </source>
</evidence>
<organism evidence="8 9">
    <name type="scientific">Lates japonicus</name>
    <name type="common">Japanese lates</name>
    <dbReference type="NCBI Taxonomy" id="270547"/>
    <lineage>
        <taxon>Eukaryota</taxon>
        <taxon>Metazoa</taxon>
        <taxon>Chordata</taxon>
        <taxon>Craniata</taxon>
        <taxon>Vertebrata</taxon>
        <taxon>Euteleostomi</taxon>
        <taxon>Actinopterygii</taxon>
        <taxon>Neopterygii</taxon>
        <taxon>Teleostei</taxon>
        <taxon>Neoteleostei</taxon>
        <taxon>Acanthomorphata</taxon>
        <taxon>Carangaria</taxon>
        <taxon>Carangaria incertae sedis</taxon>
        <taxon>Centropomidae</taxon>
        <taxon>Lates</taxon>
    </lineage>
</organism>
<keyword evidence="6" id="KW-0812">Transmembrane</keyword>
<evidence type="ECO:0000256" key="3">
    <source>
        <dbReference type="ARBA" id="ARBA00022967"/>
    </source>
</evidence>
<dbReference type="EC" id="7.1.1.1" evidence="1"/>
<protein>
    <recommendedName>
        <fullName evidence="1">proton-translocating NAD(P)(+) transhydrogenase</fullName>
        <ecNumber evidence="1">7.1.1.1</ecNumber>
    </recommendedName>
</protein>
<dbReference type="AlphaFoldDB" id="A0AAD3MKQ2"/>
<evidence type="ECO:0000256" key="1">
    <source>
        <dbReference type="ARBA" id="ARBA00012943"/>
    </source>
</evidence>
<dbReference type="PANTHER" id="PTHR10160:SF22">
    <property type="entry name" value="NAD(P) TRANSHYDROGENASE, MITOCHONDRIAL"/>
    <property type="match status" value="1"/>
</dbReference>
<reference evidence="8" key="1">
    <citation type="submission" date="2022-08" db="EMBL/GenBank/DDBJ databases">
        <title>Genome sequencing of akame (Lates japonicus).</title>
        <authorList>
            <person name="Hashiguchi Y."/>
            <person name="Takahashi H."/>
        </authorList>
    </citation>
    <scope>NUCLEOTIDE SEQUENCE</scope>
    <source>
        <strain evidence="8">Kochi</strain>
    </source>
</reference>
<dbReference type="InterPro" id="IPR034300">
    <property type="entry name" value="PNTB-like"/>
</dbReference>
<dbReference type="GO" id="GO:0005743">
    <property type="term" value="C:mitochondrial inner membrane"/>
    <property type="evidence" value="ECO:0007669"/>
    <property type="project" value="TreeGrafter"/>
</dbReference>
<keyword evidence="6" id="KW-0472">Membrane</keyword>
<dbReference type="EMBL" id="BRZM01000021">
    <property type="protein sequence ID" value="GLD55236.1"/>
    <property type="molecule type" value="Genomic_DNA"/>
</dbReference>
<dbReference type="PANTHER" id="PTHR10160">
    <property type="entry name" value="NAD(P) TRANSHYDROGENASE"/>
    <property type="match status" value="1"/>
</dbReference>
<feature type="domain" description="NADP transhydrogenase beta-like" evidence="7">
    <location>
        <begin position="11"/>
        <end position="54"/>
    </location>
</feature>
<evidence type="ECO:0000256" key="2">
    <source>
        <dbReference type="ARBA" id="ARBA00022857"/>
    </source>
</evidence>
<accession>A0AAD3MKQ2</accession>
<dbReference type="GO" id="GO:0006740">
    <property type="term" value="P:NADPH regeneration"/>
    <property type="evidence" value="ECO:0007669"/>
    <property type="project" value="TreeGrafter"/>
</dbReference>
<proteinExistence type="predicted"/>
<evidence type="ECO:0000256" key="5">
    <source>
        <dbReference type="ARBA" id="ARBA00048202"/>
    </source>
</evidence>
<dbReference type="Proteomes" id="UP001279410">
    <property type="component" value="Unassembled WGS sequence"/>
</dbReference>
<evidence type="ECO:0000313" key="9">
    <source>
        <dbReference type="Proteomes" id="UP001279410"/>
    </source>
</evidence>
<evidence type="ECO:0000313" key="8">
    <source>
        <dbReference type="EMBL" id="GLD55236.1"/>
    </source>
</evidence>
<keyword evidence="4" id="KW-0520">NAD</keyword>
<evidence type="ECO:0000259" key="7">
    <source>
        <dbReference type="Pfam" id="PF02233"/>
    </source>
</evidence>
<dbReference type="Pfam" id="PF02233">
    <property type="entry name" value="PNTB"/>
    <property type="match status" value="1"/>
</dbReference>
<sequence>MIEYPHFATDPEANLTKIVAYLGTYIGGITFSGSLVAYGKLQGVLNSAPLILPFACHALERYPYGRQWVDDLHAGSPATPTGPPVSGLTRLAVMGVNLDSSYWRC</sequence>
<dbReference type="GO" id="GO:0008750">
    <property type="term" value="F:proton-translocating NAD(P)+ transhydrogenase activity"/>
    <property type="evidence" value="ECO:0007669"/>
    <property type="project" value="UniProtKB-EC"/>
</dbReference>
<comment type="caution">
    <text evidence="8">The sequence shown here is derived from an EMBL/GenBank/DDBJ whole genome shotgun (WGS) entry which is preliminary data.</text>
</comment>
<gene>
    <name evidence="8" type="ORF">AKAME5_000775800</name>
</gene>
<feature type="transmembrane region" description="Helical" evidence="6">
    <location>
        <begin position="18"/>
        <end position="38"/>
    </location>
</feature>
<keyword evidence="6" id="KW-1133">Transmembrane helix</keyword>
<evidence type="ECO:0000256" key="4">
    <source>
        <dbReference type="ARBA" id="ARBA00023027"/>
    </source>
</evidence>
<keyword evidence="2" id="KW-0521">NADP</keyword>
<comment type="catalytic activity">
    <reaction evidence="5">
        <text>NAD(+) + NADPH + H(+)(in) = NADH + NADP(+) + H(+)(out)</text>
        <dbReference type="Rhea" id="RHEA:47992"/>
        <dbReference type="ChEBI" id="CHEBI:15378"/>
        <dbReference type="ChEBI" id="CHEBI:57540"/>
        <dbReference type="ChEBI" id="CHEBI:57783"/>
        <dbReference type="ChEBI" id="CHEBI:57945"/>
        <dbReference type="ChEBI" id="CHEBI:58349"/>
        <dbReference type="EC" id="7.1.1.1"/>
    </reaction>
</comment>
<dbReference type="GO" id="GO:0050661">
    <property type="term" value="F:NADP binding"/>
    <property type="evidence" value="ECO:0007669"/>
    <property type="project" value="TreeGrafter"/>
</dbReference>
<name>A0AAD3MKQ2_LATJO</name>
<keyword evidence="3" id="KW-1278">Translocase</keyword>